<sequence>MSFLFQKEQERLLYTTIHEKTVQLANYLVKLSFSDYMKEDGKKLDADSEMNFYRLTLLLYFTEGLSFMEHDESLIKDESFLYGGNIFPGATIELPSLQLTWGSLVSRSRWLTNSFTCNNSV</sequence>
<keyword evidence="1" id="KW-0614">Plasmid</keyword>
<dbReference type="Proteomes" id="UP000031449">
    <property type="component" value="Plasmid unnamed"/>
</dbReference>
<dbReference type="EMBL" id="CP009417">
    <property type="protein sequence ID" value="AJD93257.1"/>
    <property type="molecule type" value="Genomic_DNA"/>
</dbReference>
<dbReference type="HOGENOM" id="CLU_2034955_0_0_9"/>
<evidence type="ECO:0000313" key="2">
    <source>
        <dbReference type="Proteomes" id="UP000031449"/>
    </source>
</evidence>
<organism evidence="1 2">
    <name type="scientific">Jeotgalibacillus malaysiensis</name>
    <dbReference type="NCBI Taxonomy" id="1508404"/>
    <lineage>
        <taxon>Bacteria</taxon>
        <taxon>Bacillati</taxon>
        <taxon>Bacillota</taxon>
        <taxon>Bacilli</taxon>
        <taxon>Bacillales</taxon>
        <taxon>Caryophanaceae</taxon>
        <taxon>Jeotgalibacillus</taxon>
    </lineage>
</organism>
<geneLocation type="plasmid" evidence="2"/>
<evidence type="ECO:0000313" key="1">
    <source>
        <dbReference type="EMBL" id="AJD93257.1"/>
    </source>
</evidence>
<protein>
    <submittedName>
        <fullName evidence="1">Uncharacterized protein</fullName>
    </submittedName>
</protein>
<keyword evidence="2" id="KW-1185">Reference proteome</keyword>
<reference evidence="1 2" key="1">
    <citation type="submission" date="2014-08" db="EMBL/GenBank/DDBJ databases">
        <title>Complete genome of a marine bacteria Jeotgalibacillus malaysiensis.</title>
        <authorList>
            <person name="Yaakop A.S."/>
            <person name="Chan K.-G."/>
            <person name="Goh K.M."/>
        </authorList>
    </citation>
    <scope>NUCLEOTIDE SEQUENCE [LARGE SCALE GENOMIC DNA]</scope>
    <source>
        <strain evidence="1 2">D5</strain>
        <plasmid evidence="2">Plasmid</plasmid>
    </source>
</reference>
<accession>A0A0B5AX34</accession>
<dbReference type="AlphaFoldDB" id="A0A0B5AX34"/>
<dbReference type="KEGG" id="jeo:JMA_39390"/>
<gene>
    <name evidence="1" type="ORF">JMA_39390</name>
</gene>
<dbReference type="BioCyc" id="JESP1508404:G14D9-13223-MONOMER"/>
<proteinExistence type="predicted"/>
<name>A0A0B5AX34_9BACL</name>